<dbReference type="NCBIfam" id="NF011430">
    <property type="entry name" value="PRK14861.1"/>
    <property type="match status" value="1"/>
</dbReference>
<protein>
    <recommendedName>
        <fullName evidence="9">Sec-independent protein translocase protein TatA</fullName>
    </recommendedName>
</protein>
<dbReference type="NCBIfam" id="TIGR01411">
    <property type="entry name" value="tatAE"/>
    <property type="match status" value="1"/>
</dbReference>
<name>A0ABW8RLK7_9BACI</name>
<dbReference type="PANTHER" id="PTHR42982:SF1">
    <property type="entry name" value="SEC-INDEPENDENT PROTEIN TRANSLOCASE PROTEIN TATA"/>
    <property type="match status" value="1"/>
</dbReference>
<evidence type="ECO:0000256" key="6">
    <source>
        <dbReference type="ARBA" id="ARBA00022989"/>
    </source>
</evidence>
<evidence type="ECO:0000256" key="1">
    <source>
        <dbReference type="ARBA" id="ARBA00004162"/>
    </source>
</evidence>
<dbReference type="RefSeq" id="WP_406582887.1">
    <property type="nucleotide sequence ID" value="NZ_JBJHQH010000023.1"/>
</dbReference>
<evidence type="ECO:0000256" key="8">
    <source>
        <dbReference type="ARBA" id="ARBA00023136"/>
    </source>
</evidence>
<comment type="function">
    <text evidence="9">Part of the twin-arginine translocation (Tat) system that transports large folded proteins containing a characteristic twin-arginine motif in their signal peptide across membranes. TatA could form the protein-conducting channel of the Tat system.</text>
</comment>
<dbReference type="Gene3D" id="1.20.5.3310">
    <property type="match status" value="1"/>
</dbReference>
<evidence type="ECO:0000256" key="4">
    <source>
        <dbReference type="ARBA" id="ARBA00022692"/>
    </source>
</evidence>
<evidence type="ECO:0000313" key="11">
    <source>
        <dbReference type="EMBL" id="MFK9094415.1"/>
    </source>
</evidence>
<feature type="compositionally biased region" description="Polar residues" evidence="10">
    <location>
        <begin position="68"/>
        <end position="77"/>
    </location>
</feature>
<keyword evidence="6 9" id="KW-1133">Transmembrane helix</keyword>
<evidence type="ECO:0000256" key="7">
    <source>
        <dbReference type="ARBA" id="ARBA00023010"/>
    </source>
</evidence>
<dbReference type="PRINTS" id="PR01506">
    <property type="entry name" value="TATBPROTEIN"/>
</dbReference>
<dbReference type="Proteomes" id="UP001623041">
    <property type="component" value="Unassembled WGS sequence"/>
</dbReference>
<keyword evidence="8 9" id="KW-0472">Membrane</keyword>
<keyword evidence="3 9" id="KW-1003">Cell membrane</keyword>
<dbReference type="InterPro" id="IPR003369">
    <property type="entry name" value="TatA/B/E"/>
</dbReference>
<keyword evidence="2 9" id="KW-0813">Transport</keyword>
<evidence type="ECO:0000256" key="10">
    <source>
        <dbReference type="SAM" id="MobiDB-lite"/>
    </source>
</evidence>
<dbReference type="PANTHER" id="PTHR42982">
    <property type="entry name" value="SEC-INDEPENDENT PROTEIN TRANSLOCASE PROTEIN TATA"/>
    <property type="match status" value="1"/>
</dbReference>
<comment type="subcellular location">
    <subcellularLocation>
        <location evidence="1 9">Cell membrane</location>
        <topology evidence="1 9">Single-pass membrane protein</topology>
    </subcellularLocation>
</comment>
<gene>
    <name evidence="9" type="primary">tatA</name>
    <name evidence="11" type="ORF">ACJEBI_23465</name>
</gene>
<keyword evidence="5 9" id="KW-0653">Protein transport</keyword>
<dbReference type="EMBL" id="JBJHQH010000023">
    <property type="protein sequence ID" value="MFK9094415.1"/>
    <property type="molecule type" value="Genomic_DNA"/>
</dbReference>
<evidence type="ECO:0000256" key="5">
    <source>
        <dbReference type="ARBA" id="ARBA00022927"/>
    </source>
</evidence>
<dbReference type="Pfam" id="PF02416">
    <property type="entry name" value="TatA_B_E"/>
    <property type="match status" value="1"/>
</dbReference>
<dbReference type="HAMAP" id="MF_00236">
    <property type="entry name" value="TatA_E"/>
    <property type="match status" value="1"/>
</dbReference>
<dbReference type="InterPro" id="IPR006312">
    <property type="entry name" value="TatA/E"/>
</dbReference>
<keyword evidence="4 9" id="KW-0812">Transmembrane</keyword>
<comment type="similarity">
    <text evidence="9">Belongs to the TatA/E family.</text>
</comment>
<evidence type="ECO:0000256" key="9">
    <source>
        <dbReference type="HAMAP-Rule" id="MF_00236"/>
    </source>
</evidence>
<sequence>MLSNIGIPGLILILVLALIIFGPKKLPELGRAVGQTLREFKKSTNELIEEDEKKEVVSSSLDKKSTIEETTNSTLHT</sequence>
<organism evidence="11 12">
    <name type="scientific">Bacillus salipaludis</name>
    <dbReference type="NCBI Taxonomy" id="2547811"/>
    <lineage>
        <taxon>Bacteria</taxon>
        <taxon>Bacillati</taxon>
        <taxon>Bacillota</taxon>
        <taxon>Bacilli</taxon>
        <taxon>Bacillales</taxon>
        <taxon>Bacillaceae</taxon>
        <taxon>Bacillus</taxon>
    </lineage>
</organism>
<feature type="transmembrane region" description="Helical" evidence="9">
    <location>
        <begin position="6"/>
        <end position="22"/>
    </location>
</feature>
<accession>A0ABW8RLK7</accession>
<evidence type="ECO:0000313" key="12">
    <source>
        <dbReference type="Proteomes" id="UP001623041"/>
    </source>
</evidence>
<feature type="region of interest" description="Disordered" evidence="10">
    <location>
        <begin position="58"/>
        <end position="77"/>
    </location>
</feature>
<evidence type="ECO:0000256" key="2">
    <source>
        <dbReference type="ARBA" id="ARBA00022448"/>
    </source>
</evidence>
<keyword evidence="7 9" id="KW-0811">Translocation</keyword>
<reference evidence="11 12" key="1">
    <citation type="submission" date="2024-11" db="EMBL/GenBank/DDBJ databases">
        <authorList>
            <person name="Lucas J.A."/>
        </authorList>
    </citation>
    <scope>NUCLEOTIDE SEQUENCE [LARGE SCALE GENOMIC DNA]</scope>
    <source>
        <strain evidence="11 12">Z 5.4</strain>
    </source>
</reference>
<proteinExistence type="inferred from homology"/>
<comment type="subunit">
    <text evidence="9">Forms a complex with TatC.</text>
</comment>
<comment type="caution">
    <text evidence="11">The sequence shown here is derived from an EMBL/GenBank/DDBJ whole genome shotgun (WGS) entry which is preliminary data.</text>
</comment>
<feature type="compositionally biased region" description="Basic and acidic residues" evidence="10">
    <location>
        <begin position="58"/>
        <end position="67"/>
    </location>
</feature>
<keyword evidence="12" id="KW-1185">Reference proteome</keyword>
<evidence type="ECO:0000256" key="3">
    <source>
        <dbReference type="ARBA" id="ARBA00022475"/>
    </source>
</evidence>